<dbReference type="InterPro" id="IPR001584">
    <property type="entry name" value="Integrase_cat-core"/>
</dbReference>
<protein>
    <submittedName>
        <fullName evidence="3">IS3 family transposase</fullName>
    </submittedName>
</protein>
<dbReference type="GO" id="GO:0015074">
    <property type="term" value="P:DNA integration"/>
    <property type="evidence" value="ECO:0007669"/>
    <property type="project" value="InterPro"/>
</dbReference>
<dbReference type="InterPro" id="IPR025948">
    <property type="entry name" value="HTH-like_dom"/>
</dbReference>
<dbReference type="PROSITE" id="PS50994">
    <property type="entry name" value="INTEGRASE"/>
    <property type="match status" value="1"/>
</dbReference>
<comment type="function">
    <text evidence="1">Involved in the transposition of the insertion sequence.</text>
</comment>
<evidence type="ECO:0000259" key="2">
    <source>
        <dbReference type="PROSITE" id="PS50994"/>
    </source>
</evidence>
<dbReference type="InterPro" id="IPR050900">
    <property type="entry name" value="Transposase_IS3/IS150/IS904"/>
</dbReference>
<organism evidence="3 4">
    <name type="scientific">Anaerosphaera multitolerans</name>
    <dbReference type="NCBI Taxonomy" id="2487351"/>
    <lineage>
        <taxon>Bacteria</taxon>
        <taxon>Bacillati</taxon>
        <taxon>Bacillota</taxon>
        <taxon>Tissierellia</taxon>
        <taxon>Tissierellales</taxon>
        <taxon>Peptoniphilaceae</taxon>
        <taxon>Anaerosphaera</taxon>
    </lineage>
</organism>
<evidence type="ECO:0000313" key="4">
    <source>
        <dbReference type="Proteomes" id="UP000288812"/>
    </source>
</evidence>
<evidence type="ECO:0000256" key="1">
    <source>
        <dbReference type="ARBA" id="ARBA00002286"/>
    </source>
</evidence>
<dbReference type="InterPro" id="IPR036397">
    <property type="entry name" value="RNaseH_sf"/>
</dbReference>
<gene>
    <name evidence="3" type="ORF">EF514_08215</name>
</gene>
<evidence type="ECO:0000313" key="3">
    <source>
        <dbReference type="EMBL" id="RVU54276.1"/>
    </source>
</evidence>
<name>A0A437S5U0_9FIRM</name>
<accession>A0A437S5U0</accession>
<dbReference type="Pfam" id="PF13276">
    <property type="entry name" value="HTH_21"/>
    <property type="match status" value="1"/>
</dbReference>
<dbReference type="OrthoDB" id="1757919at2"/>
<dbReference type="Pfam" id="PF13333">
    <property type="entry name" value="rve_2"/>
    <property type="match status" value="1"/>
</dbReference>
<dbReference type="PANTHER" id="PTHR46889">
    <property type="entry name" value="TRANSPOSASE INSF FOR INSERTION SEQUENCE IS3B-RELATED"/>
    <property type="match status" value="1"/>
</dbReference>
<dbReference type="SUPFAM" id="SSF53098">
    <property type="entry name" value="Ribonuclease H-like"/>
    <property type="match status" value="1"/>
</dbReference>
<keyword evidence="4" id="KW-1185">Reference proteome</keyword>
<dbReference type="Proteomes" id="UP000288812">
    <property type="component" value="Unassembled WGS sequence"/>
</dbReference>
<dbReference type="PANTHER" id="PTHR46889:SF4">
    <property type="entry name" value="TRANSPOSASE INSO FOR INSERTION SEQUENCE ELEMENT IS911B-RELATED"/>
    <property type="match status" value="1"/>
</dbReference>
<dbReference type="NCBIfam" id="NF033516">
    <property type="entry name" value="transpos_IS3"/>
    <property type="match status" value="1"/>
</dbReference>
<sequence>MLKKIRCLNSFKTKSTKKEIASIVDKLRRKYNFNALLKVSNLKRSTFYYYTKNISKTDKYKDIKNIIQEIYSLHKGRYGYRRIHLALKNQGHKINHKTVYKLMKELGLKSLVRPKKYKSYKGTVGKVAPNIINRDFESNKPNTKWVTDISEFKVGSKKLYLSPILDLYNREIISYSLSESPNFNQVRSMLNQAFDKYKDLKSLILHSDQGYQYQLKQYQQMLLSKGIIQSMSRKGNCLDNSVMENFFGLLKSELFYLEKFKNIQELKIAIDEYIYYYNNYRIKENLKGQSPINFRTSSLLTA</sequence>
<dbReference type="GO" id="GO:0003676">
    <property type="term" value="F:nucleic acid binding"/>
    <property type="evidence" value="ECO:0007669"/>
    <property type="project" value="InterPro"/>
</dbReference>
<dbReference type="RefSeq" id="WP_127724954.1">
    <property type="nucleotide sequence ID" value="NZ_RLIH01000012.1"/>
</dbReference>
<comment type="caution">
    <text evidence="3">The sequence shown here is derived from an EMBL/GenBank/DDBJ whole genome shotgun (WGS) entry which is preliminary data.</text>
</comment>
<dbReference type="Gene3D" id="3.30.420.10">
    <property type="entry name" value="Ribonuclease H-like superfamily/Ribonuclease H"/>
    <property type="match status" value="1"/>
</dbReference>
<dbReference type="InterPro" id="IPR048020">
    <property type="entry name" value="Transpos_IS3"/>
</dbReference>
<dbReference type="AlphaFoldDB" id="A0A437S5U0"/>
<dbReference type="EMBL" id="RLIH01000012">
    <property type="protein sequence ID" value="RVU54276.1"/>
    <property type="molecule type" value="Genomic_DNA"/>
</dbReference>
<dbReference type="Pfam" id="PF00665">
    <property type="entry name" value="rve"/>
    <property type="match status" value="1"/>
</dbReference>
<reference evidence="3 4" key="1">
    <citation type="submission" date="2018-11" db="EMBL/GenBank/DDBJ databases">
        <title>Genome sequencing and assembly of Anaerosphaera sp. nov., GS7-6-2.</title>
        <authorList>
            <person name="Rettenmaier R."/>
            <person name="Liebl W."/>
            <person name="Zverlov V."/>
        </authorList>
    </citation>
    <scope>NUCLEOTIDE SEQUENCE [LARGE SCALE GENOMIC DNA]</scope>
    <source>
        <strain evidence="3 4">GS7-6-2</strain>
    </source>
</reference>
<proteinExistence type="predicted"/>
<dbReference type="InterPro" id="IPR012337">
    <property type="entry name" value="RNaseH-like_sf"/>
</dbReference>
<feature type="domain" description="Integrase catalytic" evidence="2">
    <location>
        <begin position="137"/>
        <end position="299"/>
    </location>
</feature>